<keyword evidence="6 9" id="KW-0274">FAD</keyword>
<feature type="binding site" evidence="9">
    <location>
        <begin position="645"/>
        <end position="646"/>
    </location>
    <ligand>
        <name>NADP(+)</name>
        <dbReference type="ChEBI" id="CHEBI:58349"/>
    </ligand>
</feature>
<feature type="binding site" evidence="9">
    <location>
        <begin position="651"/>
        <end position="655"/>
    </location>
    <ligand>
        <name>NADP(+)</name>
        <dbReference type="ChEBI" id="CHEBI:58349"/>
    </ligand>
</feature>
<evidence type="ECO:0000259" key="10">
    <source>
        <dbReference type="PROSITE" id="PS50902"/>
    </source>
</evidence>
<feature type="domain" description="FAD-binding FR-type" evidence="11">
    <location>
        <begin position="318"/>
        <end position="569"/>
    </location>
</feature>
<evidence type="ECO:0000256" key="3">
    <source>
        <dbReference type="ARBA" id="ARBA00022490"/>
    </source>
</evidence>
<evidence type="ECO:0000256" key="7">
    <source>
        <dbReference type="ARBA" id="ARBA00022857"/>
    </source>
</evidence>
<dbReference type="Gene3D" id="3.40.50.80">
    <property type="entry name" value="Nucleotide-binding domain of ferredoxin-NADP reductase (FNR) module"/>
    <property type="match status" value="1"/>
</dbReference>
<dbReference type="PROSITE" id="PS50902">
    <property type="entry name" value="FLAVODOXIN_LIKE"/>
    <property type="match status" value="1"/>
</dbReference>
<comment type="subunit">
    <text evidence="9">Interacts with DRE2; as part of the cytosolic iron-sulfur (Fe-S) protein assembly (CIA) machinery.</text>
</comment>
<comment type="caution">
    <text evidence="12">The sequence shown here is derived from an EMBL/GenBank/DDBJ whole genome shotgun (WGS) entry which is preliminary data.</text>
</comment>
<evidence type="ECO:0000256" key="5">
    <source>
        <dbReference type="ARBA" id="ARBA00022643"/>
    </source>
</evidence>
<feature type="domain" description="Flavodoxin-like" evidence="10">
    <location>
        <begin position="14"/>
        <end position="158"/>
    </location>
</feature>
<dbReference type="GO" id="GO:0010181">
    <property type="term" value="F:FMN binding"/>
    <property type="evidence" value="ECO:0007669"/>
    <property type="project" value="UniProtKB-UniRule"/>
</dbReference>
<comment type="function">
    <text evidence="9">NADPH-dependent reductase which is a central component of the cytosolic iron-sulfur (Fe-S) protein assembly (CIA) machinery. Transfers electrons from NADPH via its FAD and FMN prosthetic groups to the [2Fe-2S] cluster of DRE2, another key component of the CIA machinery. In turn, this reduced cluster provides electrons for assembly of cytosolic iron-sulfur cluster proteins. Positively controls H(2)O(2)-induced cell death.</text>
</comment>
<dbReference type="EMBL" id="JAAMPI010000001">
    <property type="protein sequence ID" value="KAF4638070.1"/>
    <property type="molecule type" value="Genomic_DNA"/>
</dbReference>
<evidence type="ECO:0000256" key="2">
    <source>
        <dbReference type="ARBA" id="ARBA00001974"/>
    </source>
</evidence>
<dbReference type="InterPro" id="IPR008254">
    <property type="entry name" value="Flavodoxin/NO_synth"/>
</dbReference>
<dbReference type="SUPFAM" id="SSF52218">
    <property type="entry name" value="Flavoproteins"/>
    <property type="match status" value="1"/>
</dbReference>
<dbReference type="InterPro" id="IPR001709">
    <property type="entry name" value="Flavoprot_Pyr_Nucl_cyt_Rdtase"/>
</dbReference>
<dbReference type="InterPro" id="IPR003097">
    <property type="entry name" value="CysJ-like_FAD-binding"/>
</dbReference>
<dbReference type="PANTHER" id="PTHR19384:SF10">
    <property type="entry name" value="NADPH-DEPENDENT DIFLAVIN OXIDOREDUCTASE 1"/>
    <property type="match status" value="1"/>
</dbReference>
<dbReference type="FunFam" id="1.20.990.10:FF:000013">
    <property type="entry name" value="NADPH-dependent diflavin oxidoreductase 1"/>
    <property type="match status" value="1"/>
</dbReference>
<feature type="binding site" evidence="9">
    <location>
        <begin position="502"/>
        <end position="505"/>
    </location>
    <ligand>
        <name>FAD</name>
        <dbReference type="ChEBI" id="CHEBI:57692"/>
    </ligand>
</feature>
<feature type="binding site" evidence="9">
    <location>
        <position position="585"/>
    </location>
    <ligand>
        <name>NADP(+)</name>
        <dbReference type="ChEBI" id="CHEBI:58349"/>
    </ligand>
</feature>
<evidence type="ECO:0000256" key="9">
    <source>
        <dbReference type="HAMAP-Rule" id="MF_03178"/>
    </source>
</evidence>
<feature type="binding site" evidence="9">
    <location>
        <begin position="20"/>
        <end position="25"/>
    </location>
    <ligand>
        <name>FMN</name>
        <dbReference type="ChEBI" id="CHEBI:58210"/>
    </ligand>
</feature>
<dbReference type="InterPro" id="IPR029039">
    <property type="entry name" value="Flavoprotein-like_sf"/>
</dbReference>
<dbReference type="Pfam" id="PF00175">
    <property type="entry name" value="NAD_binding_1"/>
    <property type="match status" value="1"/>
</dbReference>
<feature type="binding site" evidence="9">
    <location>
        <begin position="67"/>
        <end position="70"/>
    </location>
    <ligand>
        <name>FMN</name>
        <dbReference type="ChEBI" id="CHEBI:58210"/>
    </ligand>
</feature>
<keyword evidence="8 9" id="KW-0560">Oxidoreductase</keyword>
<sequence length="726" mass="81704">MAEGVRGQRHDRSALILYGSETGNSQDVAEELGRTAERLHFVTRVSEMDLVEINLLLKHRIVIVAISTTGQGEFPKNARKFWTSLLRKRLPPGCLDHVKFTTFGLGDSSYPKYNWAARKLHKRLEQLGAQEFYPRGEADEQHDDGVDGTFLSWSADLRKHLLALFPLPEGLTPIPSDVLLPPKYILELEEGEGETKSDPKLNSLEGEGTIAHGEKAPTGAAVTVTDPNKARNQIEHSTSTSTSTANSISISISTAQHLLVTTNLTSSSASAAIEGDSNSKMYPTSLEPEICQQLDGDFTDLPELVDSSPAEGYTLPIPDCFEVQLIENKRITSKDHWQDVRQLTFIMPSDTTYDPGDLMTIYPKNFDEDVQALLDLMDWSDVADRSVHFTPTHPDYFAAENLMPKPKNLYTPVRFTLRQLLTHNLDITAIPKRHFFEIMAHYADDPVHKQRLYEFSNPTYTDEFYDYTSRPRRSILEVLQDFPSVKFPWKLATTIFPVMRGRQYSISSGGVLKRHPNTSVIKVQLLVALVKYKTVLKKVRKGLCSRYIASLPPGTKLHVTFEAGSFYHIARDRIKYPVVLIGPGTGLAPLRSLIWERAFAFSLNPNSGIGDAVLFYGGRNKNADYFYREEWALPTLRVKAFTAFSRDQEKKIYVQDIIRQQGKLVANLISRKAMIFVCGSSGNMPKAVREAIIDAMAQFGGFANRDQAAEELASMEKRNQYVQETW</sequence>
<comment type="subcellular location">
    <subcellularLocation>
        <location evidence="9">Cytoplasm</location>
    </subcellularLocation>
    <subcellularLocation>
        <location evidence="9">Mitochondrion</location>
    </subcellularLocation>
    <text evidence="9">Relocalizes to mitochondria after H(2)O(2) exposure.</text>
</comment>
<feature type="binding site" evidence="9">
    <location>
        <position position="472"/>
    </location>
    <ligand>
        <name>FAD</name>
        <dbReference type="ChEBI" id="CHEBI:57692"/>
    </ligand>
</feature>
<dbReference type="PROSITE" id="PS51384">
    <property type="entry name" value="FAD_FR"/>
    <property type="match status" value="1"/>
</dbReference>
<comment type="similarity">
    <text evidence="9">In the N-terminal section; belongs to the flavodoxin family.</text>
</comment>
<keyword evidence="7 9" id="KW-0521">NADP</keyword>
<gene>
    <name evidence="9" type="primary">TAH18</name>
    <name evidence="12" type="ORF">G7Y89_g30</name>
</gene>
<dbReference type="InterPro" id="IPR017927">
    <property type="entry name" value="FAD-bd_FR_type"/>
</dbReference>
<reference evidence="12 13" key="1">
    <citation type="submission" date="2020-03" db="EMBL/GenBank/DDBJ databases">
        <title>Draft Genome Sequence of Cudoniella acicularis.</title>
        <authorList>
            <person name="Buettner E."/>
            <person name="Kellner H."/>
        </authorList>
    </citation>
    <scope>NUCLEOTIDE SEQUENCE [LARGE SCALE GENOMIC DNA]</scope>
    <source>
        <strain evidence="12 13">DSM 108380</strain>
    </source>
</reference>
<evidence type="ECO:0000256" key="6">
    <source>
        <dbReference type="ARBA" id="ARBA00022827"/>
    </source>
</evidence>
<dbReference type="GO" id="GO:0005829">
    <property type="term" value="C:cytosol"/>
    <property type="evidence" value="ECO:0007669"/>
    <property type="project" value="TreeGrafter"/>
</dbReference>
<dbReference type="OrthoDB" id="1856718at2759"/>
<keyword evidence="13" id="KW-1185">Reference proteome</keyword>
<dbReference type="Gene3D" id="3.40.50.360">
    <property type="match status" value="1"/>
</dbReference>
<dbReference type="PRINTS" id="PR00369">
    <property type="entry name" value="FLAVODOXIN"/>
</dbReference>
<dbReference type="PANTHER" id="PTHR19384">
    <property type="entry name" value="NITRIC OXIDE SYNTHASE-RELATED"/>
    <property type="match status" value="1"/>
</dbReference>
<dbReference type="FunFam" id="3.40.50.80:FF:000030">
    <property type="entry name" value="NADPH-dependent diflavin oxidoreductase 1"/>
    <property type="match status" value="1"/>
</dbReference>
<dbReference type="GO" id="GO:0016226">
    <property type="term" value="P:iron-sulfur cluster assembly"/>
    <property type="evidence" value="ECO:0007669"/>
    <property type="project" value="UniProtKB-UniRule"/>
</dbReference>
<comment type="cofactor">
    <cofactor evidence="2 9">
        <name>FAD</name>
        <dbReference type="ChEBI" id="CHEBI:57692"/>
    </cofactor>
</comment>
<dbReference type="AlphaFoldDB" id="A0A8H4WAT8"/>
<comment type="cofactor">
    <cofactor evidence="1 9">
        <name>FMN</name>
        <dbReference type="ChEBI" id="CHEBI:58210"/>
    </cofactor>
</comment>
<dbReference type="InterPro" id="IPR017938">
    <property type="entry name" value="Riboflavin_synthase-like_b-brl"/>
</dbReference>
<dbReference type="InterPro" id="IPR039261">
    <property type="entry name" value="FNR_nucleotide-bd"/>
</dbReference>
<dbReference type="InterPro" id="IPR001094">
    <property type="entry name" value="Flavdoxin-like"/>
</dbReference>
<comment type="caution">
    <text evidence="9">Lacks conserved residue(s) required for the propagation of feature annotation.</text>
</comment>
<dbReference type="Gene3D" id="2.40.30.10">
    <property type="entry name" value="Translation factors"/>
    <property type="match status" value="1"/>
</dbReference>
<dbReference type="PRINTS" id="PR00371">
    <property type="entry name" value="FPNCR"/>
</dbReference>
<comment type="similarity">
    <text evidence="9">In the C-terminal section; belongs to the flavoprotein pyridine nucleotide cytochrome reductase family.</text>
</comment>
<dbReference type="HAMAP" id="MF_03178">
    <property type="entry name" value="NDOR1"/>
    <property type="match status" value="1"/>
</dbReference>
<dbReference type="GO" id="GO:0016651">
    <property type="term" value="F:oxidoreductase activity, acting on NAD(P)H"/>
    <property type="evidence" value="ECO:0007669"/>
    <property type="project" value="UniProtKB-UniRule"/>
</dbReference>
<dbReference type="GO" id="GO:0005739">
    <property type="term" value="C:mitochondrion"/>
    <property type="evidence" value="ECO:0007669"/>
    <property type="project" value="UniProtKB-SubCell"/>
</dbReference>
<protein>
    <recommendedName>
        <fullName evidence="9">NADPH-dependent diflavin oxidoreductase 1</fullName>
        <ecNumber evidence="9">1.18.1.-</ecNumber>
    </recommendedName>
    <alternativeName>
        <fullName evidence="9">NADPH-dependent FMN and FAD-containing oxidoreductase</fullName>
    </alternativeName>
</protein>
<comment type="similarity">
    <text evidence="9">Belongs to the NADPH-dependent diflavin oxidoreductase NDOR1 family.</text>
</comment>
<organism evidence="12 13">
    <name type="scientific">Cudoniella acicularis</name>
    <dbReference type="NCBI Taxonomy" id="354080"/>
    <lineage>
        <taxon>Eukaryota</taxon>
        <taxon>Fungi</taxon>
        <taxon>Dikarya</taxon>
        <taxon>Ascomycota</taxon>
        <taxon>Pezizomycotina</taxon>
        <taxon>Leotiomycetes</taxon>
        <taxon>Helotiales</taxon>
        <taxon>Tricladiaceae</taxon>
        <taxon>Cudoniella</taxon>
    </lineage>
</organism>
<dbReference type="GO" id="GO:0050661">
    <property type="term" value="F:NADP binding"/>
    <property type="evidence" value="ECO:0007669"/>
    <property type="project" value="UniProtKB-UniRule"/>
</dbReference>
<evidence type="ECO:0000256" key="4">
    <source>
        <dbReference type="ARBA" id="ARBA00022630"/>
    </source>
</evidence>
<evidence type="ECO:0000259" key="11">
    <source>
        <dbReference type="PROSITE" id="PS51384"/>
    </source>
</evidence>
<dbReference type="Pfam" id="PF00667">
    <property type="entry name" value="FAD_binding_1"/>
    <property type="match status" value="1"/>
</dbReference>
<keyword evidence="3 9" id="KW-0963">Cytoplasm</keyword>
<dbReference type="SUPFAM" id="SSF63380">
    <property type="entry name" value="Riboflavin synthase domain-like"/>
    <property type="match status" value="1"/>
</dbReference>
<evidence type="ECO:0000256" key="8">
    <source>
        <dbReference type="ARBA" id="ARBA00023002"/>
    </source>
</evidence>
<evidence type="ECO:0000256" key="1">
    <source>
        <dbReference type="ARBA" id="ARBA00001917"/>
    </source>
</evidence>
<dbReference type="InterPro" id="IPR028879">
    <property type="entry name" value="NDOR1"/>
</dbReference>
<dbReference type="Pfam" id="PF00258">
    <property type="entry name" value="Flavodoxin_1"/>
    <property type="match status" value="1"/>
</dbReference>
<feature type="binding site" evidence="9">
    <location>
        <position position="726"/>
    </location>
    <ligand>
        <name>FAD</name>
        <dbReference type="ChEBI" id="CHEBI:57692"/>
    </ligand>
</feature>
<dbReference type="FunFam" id="3.40.50.360:FF:000034">
    <property type="entry name" value="NADPH-dependent diflavin oxidoreductase 1"/>
    <property type="match status" value="1"/>
</dbReference>
<accession>A0A8H4WAT8</accession>
<dbReference type="GO" id="GO:0160246">
    <property type="term" value="F:NADPH-iron-sulfur [2Fe-2S] protein oxidoreductase activity"/>
    <property type="evidence" value="ECO:0007669"/>
    <property type="project" value="InterPro"/>
</dbReference>
<dbReference type="SUPFAM" id="SSF52343">
    <property type="entry name" value="Ferredoxin reductase-like, C-terminal NADP-linked domain"/>
    <property type="match status" value="1"/>
</dbReference>
<feature type="binding site" evidence="9">
    <location>
        <begin position="542"/>
        <end position="545"/>
    </location>
    <ligand>
        <name>FAD</name>
        <dbReference type="ChEBI" id="CHEBI:57692"/>
    </ligand>
</feature>
<dbReference type="EC" id="1.18.1.-" evidence="9"/>
<dbReference type="InterPro" id="IPR001433">
    <property type="entry name" value="OxRdtase_FAD/NAD-bd"/>
</dbReference>
<feature type="binding site" evidence="9">
    <location>
        <position position="140"/>
    </location>
    <ligand>
        <name>FMN</name>
        <dbReference type="ChEBI" id="CHEBI:58210"/>
    </ligand>
</feature>
<evidence type="ECO:0000313" key="12">
    <source>
        <dbReference type="EMBL" id="KAF4638070.1"/>
    </source>
</evidence>
<evidence type="ECO:0000313" key="13">
    <source>
        <dbReference type="Proteomes" id="UP000566819"/>
    </source>
</evidence>
<name>A0A8H4WAT8_9HELO</name>
<comment type="catalytic activity">
    <reaction evidence="9">
        <text>2 oxidized [2Fe-2S]-[protein] + NADPH = 2 reduced [2Fe-2S]-[protein] + NADP(+) + H(+)</text>
        <dbReference type="Rhea" id="RHEA:67716"/>
        <dbReference type="Rhea" id="RHEA-COMP:17327"/>
        <dbReference type="Rhea" id="RHEA-COMP:17328"/>
        <dbReference type="ChEBI" id="CHEBI:15378"/>
        <dbReference type="ChEBI" id="CHEBI:33737"/>
        <dbReference type="ChEBI" id="CHEBI:33738"/>
        <dbReference type="ChEBI" id="CHEBI:57783"/>
        <dbReference type="ChEBI" id="CHEBI:58349"/>
    </reaction>
</comment>
<dbReference type="Proteomes" id="UP000566819">
    <property type="component" value="Unassembled WGS sequence"/>
</dbReference>
<feature type="binding site" evidence="9">
    <location>
        <begin position="105"/>
        <end position="114"/>
    </location>
    <ligand>
        <name>FMN</name>
        <dbReference type="ChEBI" id="CHEBI:58210"/>
    </ligand>
</feature>
<keyword evidence="9" id="KW-0496">Mitochondrion</keyword>
<dbReference type="GO" id="GO:0050660">
    <property type="term" value="F:flavin adenine dinucleotide binding"/>
    <property type="evidence" value="ECO:0007669"/>
    <property type="project" value="UniProtKB-UniRule"/>
</dbReference>
<keyword evidence="4 9" id="KW-0285">Flavoprotein</keyword>
<proteinExistence type="inferred from homology"/>
<keyword evidence="5 9" id="KW-0288">FMN</keyword>
<dbReference type="Gene3D" id="1.20.990.10">
    <property type="entry name" value="NADPH-cytochrome p450 Reductase, Chain A, domain 3"/>
    <property type="match status" value="1"/>
</dbReference>
<dbReference type="InterPro" id="IPR023173">
    <property type="entry name" value="NADPH_Cyt_P450_Rdtase_alpha"/>
</dbReference>